<gene>
    <name evidence="1" type="ORF">H6P81_012971</name>
</gene>
<reference evidence="1 2" key="1">
    <citation type="submission" date="2021-07" db="EMBL/GenBank/DDBJ databases">
        <title>The Aristolochia fimbriata genome: insights into angiosperm evolution, floral development and chemical biosynthesis.</title>
        <authorList>
            <person name="Jiao Y."/>
        </authorList>
    </citation>
    <scope>NUCLEOTIDE SEQUENCE [LARGE SCALE GENOMIC DNA]</scope>
    <source>
        <strain evidence="1">IBCAS-2021</strain>
        <tissue evidence="1">Leaf</tissue>
    </source>
</reference>
<evidence type="ECO:0000313" key="1">
    <source>
        <dbReference type="EMBL" id="KAG9446843.1"/>
    </source>
</evidence>
<evidence type="ECO:0000313" key="2">
    <source>
        <dbReference type="Proteomes" id="UP000825729"/>
    </source>
</evidence>
<dbReference type="Proteomes" id="UP000825729">
    <property type="component" value="Unassembled WGS sequence"/>
</dbReference>
<dbReference type="EMBL" id="JAINDJ010000005">
    <property type="protein sequence ID" value="KAG9446843.1"/>
    <property type="molecule type" value="Genomic_DNA"/>
</dbReference>
<dbReference type="PANTHER" id="PTHR35694:SF1">
    <property type="entry name" value="DENEDDYLASE"/>
    <property type="match status" value="1"/>
</dbReference>
<proteinExistence type="predicted"/>
<dbReference type="PANTHER" id="PTHR35694">
    <property type="entry name" value="DENEDDYLASE"/>
    <property type="match status" value="1"/>
</dbReference>
<accession>A0AAV7EDE1</accession>
<comment type="caution">
    <text evidence="1">The sequence shown here is derived from an EMBL/GenBank/DDBJ whole genome shotgun (WGS) entry which is preliminary data.</text>
</comment>
<dbReference type="AlphaFoldDB" id="A0AAV7EDE1"/>
<sequence length="653" mass="72432">MSMQLLQCASASSLLQPSLSSPPISLRKTCLVFPAGLFKIPSKPLFCGVRSSSNWVPNTDQDTFRVLYEADGQAPKNLPAVRTYENDLCRLTLVGAVAFEQALTAAAADGGKAADEHISSGVPNMVVETLFPGKPDEHSTIATRLFLPAKNVKEKASKLRSSLSSDMLAGTTSANILAMTFRQVVLHDLWSFELLVFSAGTERNMEDLVNPRKQILEHFILSSSDKRVLSVLAEAVCSCVLESIKEEFLKESKSLNNFFSWPETPRRIVSSDSSVCIYTMSENDKVKNAKKLVGDFNSLQWRYGHKERKQNSKVDWWLPPARSRFHKIGGTEFTVWANEHVPSYKLQFDSSNFEDVKFEGWNKLPNNRWEVLLTHMQMVELANILDMYYEDRYTVPAKRLGSGLVSDLPKVFKSKNSFGLKTLSLVFLAGGFLLVLNVLVQLFHSPSFKEKKSVVENCIVSKVDCFEYQALETAEVESLCCLLIRQVKETLGWSGNLTVEPGIGVWTGELPTYLKKMIDVPPTKEGTSYIREDTVTNMSNGDDATVAELTRSDLSPTDESNADPQTAITQDICSYQVVLSRDGTIVGFTPTSLVAVNHWAGNPLSGSLYKGRNLSPGLLEPGLKIPRPVDAVELELLMSTNSAMRFALARPVQ</sequence>
<organism evidence="1 2">
    <name type="scientific">Aristolochia fimbriata</name>
    <name type="common">White veined hardy Dutchman's pipe vine</name>
    <dbReference type="NCBI Taxonomy" id="158543"/>
    <lineage>
        <taxon>Eukaryota</taxon>
        <taxon>Viridiplantae</taxon>
        <taxon>Streptophyta</taxon>
        <taxon>Embryophyta</taxon>
        <taxon>Tracheophyta</taxon>
        <taxon>Spermatophyta</taxon>
        <taxon>Magnoliopsida</taxon>
        <taxon>Magnoliidae</taxon>
        <taxon>Piperales</taxon>
        <taxon>Aristolochiaceae</taxon>
        <taxon>Aristolochia</taxon>
    </lineage>
</organism>
<protein>
    <submittedName>
        <fullName evidence="1">Uncharacterized protein</fullName>
    </submittedName>
</protein>
<keyword evidence="2" id="KW-1185">Reference proteome</keyword>
<name>A0AAV7EDE1_ARIFI</name>